<proteinExistence type="predicted"/>
<protein>
    <submittedName>
        <fullName evidence="1">Uncharacterized protein</fullName>
    </submittedName>
</protein>
<reference evidence="1 2" key="1">
    <citation type="journal article" date="2016" name="Nat. Commun.">
        <title>Thousands of microbial genomes shed light on interconnected biogeochemical processes in an aquifer system.</title>
        <authorList>
            <person name="Anantharaman K."/>
            <person name="Brown C.T."/>
            <person name="Hug L.A."/>
            <person name="Sharon I."/>
            <person name="Castelle C.J."/>
            <person name="Probst A.J."/>
            <person name="Thomas B.C."/>
            <person name="Singh A."/>
            <person name="Wilkins M.J."/>
            <person name="Karaoz U."/>
            <person name="Brodie E.L."/>
            <person name="Williams K.H."/>
            <person name="Hubbard S.S."/>
            <person name="Banfield J.F."/>
        </authorList>
    </citation>
    <scope>NUCLEOTIDE SEQUENCE [LARGE SCALE GENOMIC DNA]</scope>
</reference>
<sequence>MNRFETKFANGALIEGGGGRSKTKIAVEKDKGPFYHIGAIKKGGGVAYDPYHPDEGFERMFLEDKGAEGARLFDGRDEGKDIIVEPGKVENIMVGGHELTVTGTSELGVTYYNGHIPRNLNSQRRYGEHSTQRS</sequence>
<organism evidence="1 2">
    <name type="scientific">Candidatus Gottesmanbacteria bacterium RIFCSPHIGHO2_01_FULL_39_10</name>
    <dbReference type="NCBI Taxonomy" id="1798375"/>
    <lineage>
        <taxon>Bacteria</taxon>
        <taxon>Candidatus Gottesmaniibacteriota</taxon>
    </lineage>
</organism>
<comment type="caution">
    <text evidence="1">The sequence shown here is derived from an EMBL/GenBank/DDBJ whole genome shotgun (WGS) entry which is preliminary data.</text>
</comment>
<gene>
    <name evidence="1" type="ORF">A2773_02605</name>
</gene>
<dbReference type="EMBL" id="MFJE01000013">
    <property type="protein sequence ID" value="OGG14653.1"/>
    <property type="molecule type" value="Genomic_DNA"/>
</dbReference>
<dbReference type="Proteomes" id="UP000177383">
    <property type="component" value="Unassembled WGS sequence"/>
</dbReference>
<dbReference type="AlphaFoldDB" id="A0A1F5ZQI9"/>
<evidence type="ECO:0000313" key="2">
    <source>
        <dbReference type="Proteomes" id="UP000177383"/>
    </source>
</evidence>
<accession>A0A1F5ZQI9</accession>
<name>A0A1F5ZQI9_9BACT</name>
<evidence type="ECO:0000313" key="1">
    <source>
        <dbReference type="EMBL" id="OGG14653.1"/>
    </source>
</evidence>